<proteinExistence type="predicted"/>
<accession>A0A1F6AP51</accession>
<gene>
    <name evidence="2" type="ORF">A2960_06320</name>
</gene>
<feature type="transmembrane region" description="Helical" evidence="1">
    <location>
        <begin position="38"/>
        <end position="63"/>
    </location>
</feature>
<evidence type="ECO:0000313" key="2">
    <source>
        <dbReference type="EMBL" id="OGG26464.1"/>
    </source>
</evidence>
<evidence type="ECO:0000256" key="1">
    <source>
        <dbReference type="SAM" id="Phobius"/>
    </source>
</evidence>
<keyword evidence="1" id="KW-1133">Transmembrane helix</keyword>
<comment type="caution">
    <text evidence="2">The sequence shown here is derived from an EMBL/GenBank/DDBJ whole genome shotgun (WGS) entry which is preliminary data.</text>
</comment>
<dbReference type="Proteomes" id="UP000176609">
    <property type="component" value="Unassembled WGS sequence"/>
</dbReference>
<keyword evidence="1" id="KW-0812">Transmembrane</keyword>
<dbReference type="AlphaFoldDB" id="A0A1F6AP51"/>
<organism evidence="2 3">
    <name type="scientific">Candidatus Gottesmanbacteria bacterium RIFCSPLOWO2_01_FULL_39_12b</name>
    <dbReference type="NCBI Taxonomy" id="1798388"/>
    <lineage>
        <taxon>Bacteria</taxon>
        <taxon>Candidatus Gottesmaniibacteriota</taxon>
    </lineage>
</organism>
<sequence length="108" mass="11609">MKLFPPVYALDIADVWSPAQNTNFSSLGGLISFFLPKILLLGAIIFFILIIIAGFGVVINAGNDDAAAKEKARSFLTYAVVGLIIMFGAFWILQIINFLTNGTLGGIL</sequence>
<dbReference type="EMBL" id="MFJR01000009">
    <property type="protein sequence ID" value="OGG26464.1"/>
    <property type="molecule type" value="Genomic_DNA"/>
</dbReference>
<evidence type="ECO:0000313" key="3">
    <source>
        <dbReference type="Proteomes" id="UP000176609"/>
    </source>
</evidence>
<keyword evidence="1" id="KW-0472">Membrane</keyword>
<reference evidence="2 3" key="1">
    <citation type="journal article" date="2016" name="Nat. Commun.">
        <title>Thousands of microbial genomes shed light on interconnected biogeochemical processes in an aquifer system.</title>
        <authorList>
            <person name="Anantharaman K."/>
            <person name="Brown C.T."/>
            <person name="Hug L.A."/>
            <person name="Sharon I."/>
            <person name="Castelle C.J."/>
            <person name="Probst A.J."/>
            <person name="Thomas B.C."/>
            <person name="Singh A."/>
            <person name="Wilkins M.J."/>
            <person name="Karaoz U."/>
            <person name="Brodie E.L."/>
            <person name="Williams K.H."/>
            <person name="Hubbard S.S."/>
            <person name="Banfield J.F."/>
        </authorList>
    </citation>
    <scope>NUCLEOTIDE SEQUENCE [LARGE SCALE GENOMIC DNA]</scope>
</reference>
<protein>
    <submittedName>
        <fullName evidence="2">Uncharacterized protein</fullName>
    </submittedName>
</protein>
<name>A0A1F6AP51_9BACT</name>
<feature type="transmembrane region" description="Helical" evidence="1">
    <location>
        <begin position="75"/>
        <end position="96"/>
    </location>
</feature>